<dbReference type="PANTHER" id="PTHR30146">
    <property type="entry name" value="LACI-RELATED TRANSCRIPTIONAL REPRESSOR"/>
    <property type="match status" value="1"/>
</dbReference>
<keyword evidence="2" id="KW-0805">Transcription regulation</keyword>
<evidence type="ECO:0000256" key="1">
    <source>
        <dbReference type="ARBA" id="ARBA00022491"/>
    </source>
</evidence>
<keyword evidence="4" id="KW-0804">Transcription</keyword>
<dbReference type="PANTHER" id="PTHR30146:SF148">
    <property type="entry name" value="HTH-TYPE TRANSCRIPTIONAL REPRESSOR PURR-RELATED"/>
    <property type="match status" value="1"/>
</dbReference>
<dbReference type="PROSITE" id="PS50932">
    <property type="entry name" value="HTH_LACI_2"/>
    <property type="match status" value="1"/>
</dbReference>
<feature type="domain" description="HTH lacI-type" evidence="6">
    <location>
        <begin position="72"/>
        <end position="126"/>
    </location>
</feature>
<keyword evidence="1" id="KW-0678">Repressor</keyword>
<keyword evidence="3" id="KW-0238">DNA-binding</keyword>
<evidence type="ECO:0000256" key="2">
    <source>
        <dbReference type="ARBA" id="ARBA00023015"/>
    </source>
</evidence>
<dbReference type="SMART" id="SM00354">
    <property type="entry name" value="HTH_LACI"/>
    <property type="match status" value="1"/>
</dbReference>
<dbReference type="Gene3D" id="3.40.50.2300">
    <property type="match status" value="2"/>
</dbReference>
<dbReference type="Pfam" id="PF13377">
    <property type="entry name" value="Peripla_BP_3"/>
    <property type="match status" value="1"/>
</dbReference>
<dbReference type="EMBL" id="QOUI01000006">
    <property type="protein sequence ID" value="RCK69373.1"/>
    <property type="molecule type" value="Genomic_DNA"/>
</dbReference>
<accession>A0A367YU04</accession>
<dbReference type="InterPro" id="IPR046335">
    <property type="entry name" value="LacI/GalR-like_sensor"/>
</dbReference>
<name>A0A367YU04_9ACTN</name>
<evidence type="ECO:0000256" key="4">
    <source>
        <dbReference type="ARBA" id="ARBA00023163"/>
    </source>
</evidence>
<dbReference type="Gene3D" id="1.10.260.40">
    <property type="entry name" value="lambda repressor-like DNA-binding domains"/>
    <property type="match status" value="1"/>
</dbReference>
<dbReference type="InterPro" id="IPR010982">
    <property type="entry name" value="Lambda_DNA-bd_dom_sf"/>
</dbReference>
<feature type="region of interest" description="Disordered" evidence="5">
    <location>
        <begin position="18"/>
        <end position="68"/>
    </location>
</feature>
<sequence>MTCGRQQLRCLRALRCRTPTTPVGGVRPRAGTRPRTHPTGPAPSEQRTPRGHRPPAPERPDLTSTPPSTARVTIADVARASGVSTTTVSHVLTGKRPVAAATQERVRHAVAELGYRPSRVARQLRMGSSQVVAVVVPDITNPFYGQLTRGLADALGAPWGSYVCNTDGSAAREQFFLSDAVARGVDGIVISSAGATGELAVGPDWPPLVTVGGGLEEVSVDGVLPADREGAYAAVQHLLARGARHVAMVVGSRATASHRLEGYQEALRDHGLEPADDLVVPGDFTRQGGRVAMTRLMRRDPRPDAVFCANDLMAIGALDAARELGLRVPDDVRLVGFDDIEAAAMVSPALTTVVNPAYQSGWAAGDLLKDRLVRGVEGPRRTVSLPCRLVVRESG</sequence>
<dbReference type="PROSITE" id="PS00356">
    <property type="entry name" value="HTH_LACI_1"/>
    <property type="match status" value="1"/>
</dbReference>
<evidence type="ECO:0000313" key="7">
    <source>
        <dbReference type="EMBL" id="RCK69373.1"/>
    </source>
</evidence>
<dbReference type="GO" id="GO:0000976">
    <property type="term" value="F:transcription cis-regulatory region binding"/>
    <property type="evidence" value="ECO:0007669"/>
    <property type="project" value="TreeGrafter"/>
</dbReference>
<dbReference type="SUPFAM" id="SSF53822">
    <property type="entry name" value="Periplasmic binding protein-like I"/>
    <property type="match status" value="1"/>
</dbReference>
<dbReference type="CDD" id="cd06267">
    <property type="entry name" value="PBP1_LacI_sugar_binding-like"/>
    <property type="match status" value="1"/>
</dbReference>
<evidence type="ECO:0000256" key="5">
    <source>
        <dbReference type="SAM" id="MobiDB-lite"/>
    </source>
</evidence>
<dbReference type="Pfam" id="PF00356">
    <property type="entry name" value="LacI"/>
    <property type="match status" value="1"/>
</dbReference>
<dbReference type="AlphaFoldDB" id="A0A367YU04"/>
<reference evidence="7 8" key="1">
    <citation type="submission" date="2018-07" db="EMBL/GenBank/DDBJ databases">
        <title>Desertimonas flava gen. nov. sp. nov.</title>
        <authorList>
            <person name="Liu S."/>
        </authorList>
    </citation>
    <scope>NUCLEOTIDE SEQUENCE [LARGE SCALE GENOMIC DNA]</scope>
    <source>
        <strain evidence="7 8">16Sb5-5</strain>
    </source>
</reference>
<dbReference type="Proteomes" id="UP000252770">
    <property type="component" value="Unassembled WGS sequence"/>
</dbReference>
<dbReference type="CDD" id="cd01392">
    <property type="entry name" value="HTH_LacI"/>
    <property type="match status" value="1"/>
</dbReference>
<organism evidence="7 8">
    <name type="scientific">Desertihabitans brevis</name>
    <dbReference type="NCBI Taxonomy" id="2268447"/>
    <lineage>
        <taxon>Bacteria</taxon>
        <taxon>Bacillati</taxon>
        <taxon>Actinomycetota</taxon>
        <taxon>Actinomycetes</taxon>
        <taxon>Propionibacteriales</taxon>
        <taxon>Propionibacteriaceae</taxon>
        <taxon>Desertihabitans</taxon>
    </lineage>
</organism>
<dbReference type="SUPFAM" id="SSF47413">
    <property type="entry name" value="lambda repressor-like DNA-binding domains"/>
    <property type="match status" value="1"/>
</dbReference>
<evidence type="ECO:0000256" key="3">
    <source>
        <dbReference type="ARBA" id="ARBA00023125"/>
    </source>
</evidence>
<gene>
    <name evidence="7" type="ORF">DT076_10795</name>
</gene>
<dbReference type="GO" id="GO:0003700">
    <property type="term" value="F:DNA-binding transcription factor activity"/>
    <property type="evidence" value="ECO:0007669"/>
    <property type="project" value="TreeGrafter"/>
</dbReference>
<comment type="caution">
    <text evidence="7">The sequence shown here is derived from an EMBL/GenBank/DDBJ whole genome shotgun (WGS) entry which is preliminary data.</text>
</comment>
<keyword evidence="8" id="KW-1185">Reference proteome</keyword>
<dbReference type="InterPro" id="IPR000843">
    <property type="entry name" value="HTH_LacI"/>
</dbReference>
<protein>
    <submittedName>
        <fullName evidence="7">LacI family transcriptional regulator</fullName>
    </submittedName>
</protein>
<evidence type="ECO:0000313" key="8">
    <source>
        <dbReference type="Proteomes" id="UP000252770"/>
    </source>
</evidence>
<proteinExistence type="predicted"/>
<evidence type="ECO:0000259" key="6">
    <source>
        <dbReference type="PROSITE" id="PS50932"/>
    </source>
</evidence>
<dbReference type="InterPro" id="IPR028082">
    <property type="entry name" value="Peripla_BP_I"/>
</dbReference>